<dbReference type="InterPro" id="IPR013766">
    <property type="entry name" value="Thioredoxin_domain"/>
</dbReference>
<dbReference type="PROSITE" id="PS00194">
    <property type="entry name" value="THIOREDOXIN_1"/>
    <property type="match status" value="1"/>
</dbReference>
<keyword evidence="3 7" id="KW-1133">Transmembrane helix</keyword>
<dbReference type="SUPFAM" id="SSF52833">
    <property type="entry name" value="Thioredoxin-like"/>
    <property type="match status" value="1"/>
</dbReference>
<evidence type="ECO:0000313" key="10">
    <source>
        <dbReference type="Proteomes" id="UP000245119"/>
    </source>
</evidence>
<feature type="region of interest" description="Disordered" evidence="6">
    <location>
        <begin position="392"/>
        <end position="425"/>
    </location>
</feature>
<dbReference type="Pfam" id="PF13848">
    <property type="entry name" value="Thioredoxin_6"/>
    <property type="match status" value="1"/>
</dbReference>
<dbReference type="GO" id="GO:0005789">
    <property type="term" value="C:endoplasmic reticulum membrane"/>
    <property type="evidence" value="ECO:0007669"/>
    <property type="project" value="UniProtKB-SubCell"/>
</dbReference>
<comment type="subcellular location">
    <subcellularLocation>
        <location evidence="1">Endoplasmic reticulum membrane</location>
        <topology evidence="1">Single-pass membrane protein</topology>
    </subcellularLocation>
</comment>
<evidence type="ECO:0000256" key="7">
    <source>
        <dbReference type="SAM" id="Phobius"/>
    </source>
</evidence>
<keyword evidence="4 7" id="KW-0472">Membrane</keyword>
<feature type="domain" description="Thioredoxin" evidence="8">
    <location>
        <begin position="1"/>
        <end position="99"/>
    </location>
</feature>
<evidence type="ECO:0000256" key="5">
    <source>
        <dbReference type="ARBA" id="ARBA00045246"/>
    </source>
</evidence>
<dbReference type="Gene3D" id="3.40.30.10">
    <property type="entry name" value="Glutaredoxin"/>
    <property type="match status" value="2"/>
</dbReference>
<protein>
    <recommendedName>
        <fullName evidence="8">Thioredoxin domain-containing protein</fullName>
    </recommendedName>
</protein>
<feature type="transmembrane region" description="Helical" evidence="7">
    <location>
        <begin position="356"/>
        <end position="377"/>
    </location>
</feature>
<evidence type="ECO:0000256" key="6">
    <source>
        <dbReference type="SAM" id="MobiDB-lite"/>
    </source>
</evidence>
<dbReference type="Proteomes" id="UP000245119">
    <property type="component" value="Linkage Group LG12"/>
</dbReference>
<dbReference type="EMBL" id="PZQS01000012">
    <property type="protein sequence ID" value="PVD20463.1"/>
    <property type="molecule type" value="Genomic_DNA"/>
</dbReference>
<name>A0A2T7NH06_POMCA</name>
<dbReference type="OrthoDB" id="74910at2759"/>
<evidence type="ECO:0000256" key="1">
    <source>
        <dbReference type="ARBA" id="ARBA00004389"/>
    </source>
</evidence>
<dbReference type="STRING" id="400727.A0A2T7NH06"/>
<evidence type="ECO:0000256" key="2">
    <source>
        <dbReference type="ARBA" id="ARBA00022692"/>
    </source>
</evidence>
<proteinExistence type="predicted"/>
<comment type="function">
    <text evidence="5">Probable disulfide isomerase, which participates in the folding of proteins containing disulfide bonds. May act as a dithiol oxidase. Acts as a regulator of endoplasmic reticulum-mitochondria contact sites via its ability to regulate redox signals.</text>
</comment>
<evidence type="ECO:0000259" key="8">
    <source>
        <dbReference type="PROSITE" id="PS51352"/>
    </source>
</evidence>
<sequence length="446" mass="51343">MIFSFLEKKGDDMWLVEFYAPWCGHCKKLEPVYREVAHELRNSPVKVGKVDCTRFTDLAAHFSIRGFPTIKFVKGNQVFTHRGDRSKEGILEFASRAQGPAVRKLSSVGKLNEARSKHSDEVFFLYIGDDDEQDDLYQKYQTVADKMMVQGYYYAGKKHILEDISTKNHPTVLAFKDRMQYEFLPPEGVATMEALEHWINTERYPAFPQIWGGAINLLADTKKYLVIIVVDPEIKDKMDGNNRLKNIAEAIALDQRDKYHSEFQFLWMTDVETVNTITMSFLTPPVLLVLEVDPQYYYLPDLPASNITINTFMQFLDGIRNGTVQAHGGNGFFMRVKRLLYDIMTTIISIWQASRWLFLLVFGLPTLIISIICYSLCCMEPLDDSYLEDEEDELRQLQQESAGDAKAPDYDEELKNEQDGQEFKEAVEDEDIECADIKGGEEKKND</sequence>
<evidence type="ECO:0000313" key="9">
    <source>
        <dbReference type="EMBL" id="PVD20463.1"/>
    </source>
</evidence>
<dbReference type="InterPro" id="IPR017937">
    <property type="entry name" value="Thioredoxin_CS"/>
</dbReference>
<evidence type="ECO:0000256" key="3">
    <source>
        <dbReference type="ARBA" id="ARBA00022989"/>
    </source>
</evidence>
<evidence type="ECO:0000256" key="4">
    <source>
        <dbReference type="ARBA" id="ARBA00023136"/>
    </source>
</evidence>
<dbReference type="PRINTS" id="PR00421">
    <property type="entry name" value="THIOREDOXIN"/>
</dbReference>
<dbReference type="AlphaFoldDB" id="A0A2T7NH06"/>
<organism evidence="9 10">
    <name type="scientific">Pomacea canaliculata</name>
    <name type="common">Golden apple snail</name>
    <dbReference type="NCBI Taxonomy" id="400727"/>
    <lineage>
        <taxon>Eukaryota</taxon>
        <taxon>Metazoa</taxon>
        <taxon>Spiralia</taxon>
        <taxon>Lophotrochozoa</taxon>
        <taxon>Mollusca</taxon>
        <taxon>Gastropoda</taxon>
        <taxon>Caenogastropoda</taxon>
        <taxon>Architaenioglossa</taxon>
        <taxon>Ampullarioidea</taxon>
        <taxon>Ampullariidae</taxon>
        <taxon>Pomacea</taxon>
    </lineage>
</organism>
<keyword evidence="2 7" id="KW-0812">Transmembrane</keyword>
<dbReference type="PANTHER" id="PTHR46426:SF1">
    <property type="entry name" value="PROTEIN DISULFIDE-ISOMERASE TMX3"/>
    <property type="match status" value="1"/>
</dbReference>
<dbReference type="InterPro" id="IPR036249">
    <property type="entry name" value="Thioredoxin-like_sf"/>
</dbReference>
<feature type="compositionally biased region" description="Basic and acidic residues" evidence="6">
    <location>
        <begin position="406"/>
        <end position="425"/>
    </location>
</feature>
<keyword evidence="10" id="KW-1185">Reference proteome</keyword>
<dbReference type="PROSITE" id="PS51352">
    <property type="entry name" value="THIOREDOXIN_2"/>
    <property type="match status" value="1"/>
</dbReference>
<dbReference type="Pfam" id="PF00085">
    <property type="entry name" value="Thioredoxin"/>
    <property type="match status" value="1"/>
</dbReference>
<accession>A0A2T7NH06</accession>
<dbReference type="PANTHER" id="PTHR46426">
    <property type="entry name" value="PROTEIN DISULFIDE-ISOMERASE TMX3"/>
    <property type="match status" value="1"/>
</dbReference>
<gene>
    <name evidence="9" type="ORF">C0Q70_18619</name>
</gene>
<comment type="caution">
    <text evidence="9">The sequence shown here is derived from an EMBL/GenBank/DDBJ whole genome shotgun (WGS) entry which is preliminary data.</text>
</comment>
<dbReference type="InterPro" id="IPR052250">
    <property type="entry name" value="PDI_TMX3"/>
</dbReference>
<reference evidence="9 10" key="1">
    <citation type="submission" date="2018-04" db="EMBL/GenBank/DDBJ databases">
        <title>The genome of golden apple snail Pomacea canaliculata provides insight into stress tolerance and invasive adaptation.</title>
        <authorList>
            <person name="Liu C."/>
            <person name="Liu B."/>
            <person name="Ren Y."/>
            <person name="Zhang Y."/>
            <person name="Wang H."/>
            <person name="Li S."/>
            <person name="Jiang F."/>
            <person name="Yin L."/>
            <person name="Zhang G."/>
            <person name="Qian W."/>
            <person name="Fan W."/>
        </authorList>
    </citation>
    <scope>NUCLEOTIDE SEQUENCE [LARGE SCALE GENOMIC DNA]</scope>
    <source>
        <strain evidence="9">SZHN2017</strain>
        <tissue evidence="9">Muscle</tissue>
    </source>
</reference>